<dbReference type="PANTHER" id="PTHR15344">
    <property type="entry name" value="CDC42 EFFECTOR PROTEIN BORG"/>
    <property type="match status" value="1"/>
</dbReference>
<dbReference type="OrthoDB" id="9887345at2759"/>
<feature type="domain" description="CRIB" evidence="4">
    <location>
        <begin position="31"/>
        <end position="45"/>
    </location>
</feature>
<dbReference type="AlphaFoldDB" id="A0A9D3SXD9"/>
<gene>
    <name evidence="5" type="ORF">MATL_G00217120</name>
</gene>
<dbReference type="GO" id="GO:0005856">
    <property type="term" value="C:cytoskeleton"/>
    <property type="evidence" value="ECO:0007669"/>
    <property type="project" value="TreeGrafter"/>
</dbReference>
<keyword evidence="6" id="KW-1185">Reference proteome</keyword>
<dbReference type="PROSITE" id="PS50108">
    <property type="entry name" value="CRIB"/>
    <property type="match status" value="1"/>
</dbReference>
<evidence type="ECO:0000313" key="6">
    <source>
        <dbReference type="Proteomes" id="UP001046870"/>
    </source>
</evidence>
<dbReference type="InterPro" id="IPR000095">
    <property type="entry name" value="CRIB_dom"/>
</dbReference>
<evidence type="ECO:0000259" key="4">
    <source>
        <dbReference type="PROSITE" id="PS50108"/>
    </source>
</evidence>
<dbReference type="Pfam" id="PF14957">
    <property type="entry name" value="BORG_CEP"/>
    <property type="match status" value="1"/>
</dbReference>
<name>A0A9D3SXD9_MEGAT</name>
<dbReference type="GO" id="GO:0031267">
    <property type="term" value="F:small GTPase binding"/>
    <property type="evidence" value="ECO:0007669"/>
    <property type="project" value="TreeGrafter"/>
</dbReference>
<dbReference type="GO" id="GO:0005886">
    <property type="term" value="C:plasma membrane"/>
    <property type="evidence" value="ECO:0007669"/>
    <property type="project" value="TreeGrafter"/>
</dbReference>
<dbReference type="SMART" id="SM00285">
    <property type="entry name" value="PBD"/>
    <property type="match status" value="1"/>
</dbReference>
<dbReference type="GO" id="GO:0007266">
    <property type="term" value="P:Rho protein signal transduction"/>
    <property type="evidence" value="ECO:0007669"/>
    <property type="project" value="TreeGrafter"/>
</dbReference>
<evidence type="ECO:0000313" key="5">
    <source>
        <dbReference type="EMBL" id="KAG7460043.1"/>
    </source>
</evidence>
<dbReference type="GO" id="GO:0031274">
    <property type="term" value="P:positive regulation of pseudopodium assembly"/>
    <property type="evidence" value="ECO:0007669"/>
    <property type="project" value="TreeGrafter"/>
</dbReference>
<feature type="compositionally biased region" description="Acidic residues" evidence="3">
    <location>
        <begin position="235"/>
        <end position="249"/>
    </location>
</feature>
<dbReference type="GO" id="GO:0008360">
    <property type="term" value="P:regulation of cell shape"/>
    <property type="evidence" value="ECO:0007669"/>
    <property type="project" value="TreeGrafter"/>
</dbReference>
<dbReference type="EMBL" id="JAFDVH010000019">
    <property type="protein sequence ID" value="KAG7460043.1"/>
    <property type="molecule type" value="Genomic_DNA"/>
</dbReference>
<proteinExistence type="inferred from homology"/>
<dbReference type="Pfam" id="PF00786">
    <property type="entry name" value="PBD"/>
    <property type="match status" value="1"/>
</dbReference>
<comment type="subcellular location">
    <subcellularLocation>
        <location evidence="1">Endomembrane system</location>
        <topology evidence="1">Peripheral membrane protein</topology>
    </subcellularLocation>
</comment>
<accession>A0A9D3SXD9</accession>
<dbReference type="GO" id="GO:0030838">
    <property type="term" value="P:positive regulation of actin filament polymerization"/>
    <property type="evidence" value="ECO:0007669"/>
    <property type="project" value="TreeGrafter"/>
</dbReference>
<dbReference type="GO" id="GO:0012505">
    <property type="term" value="C:endomembrane system"/>
    <property type="evidence" value="ECO:0007669"/>
    <property type="project" value="UniProtKB-SubCell"/>
</dbReference>
<protein>
    <recommendedName>
        <fullName evidence="4">CRIB domain-containing protein</fullName>
    </recommendedName>
</protein>
<evidence type="ECO:0000256" key="3">
    <source>
        <dbReference type="SAM" id="MobiDB-lite"/>
    </source>
</evidence>
<comment type="similarity">
    <text evidence="2">Belongs to the BORG/CEP family.</text>
</comment>
<organism evidence="5 6">
    <name type="scientific">Megalops atlanticus</name>
    <name type="common">Tarpon</name>
    <name type="synonym">Clupea gigantea</name>
    <dbReference type="NCBI Taxonomy" id="7932"/>
    <lineage>
        <taxon>Eukaryota</taxon>
        <taxon>Metazoa</taxon>
        <taxon>Chordata</taxon>
        <taxon>Craniata</taxon>
        <taxon>Vertebrata</taxon>
        <taxon>Euteleostomi</taxon>
        <taxon>Actinopterygii</taxon>
        <taxon>Neopterygii</taxon>
        <taxon>Teleostei</taxon>
        <taxon>Elopiformes</taxon>
        <taxon>Megalopidae</taxon>
        <taxon>Megalops</taxon>
    </lineage>
</organism>
<feature type="compositionally biased region" description="Acidic residues" evidence="3">
    <location>
        <begin position="291"/>
        <end position="300"/>
    </location>
</feature>
<dbReference type="InterPro" id="IPR051296">
    <property type="entry name" value="Cdc42_Effector_BORG/CEP"/>
</dbReference>
<feature type="region of interest" description="Disordered" evidence="3">
    <location>
        <begin position="225"/>
        <end position="317"/>
    </location>
</feature>
<dbReference type="Proteomes" id="UP001046870">
    <property type="component" value="Chromosome 19"/>
</dbReference>
<feature type="region of interest" description="Disordered" evidence="3">
    <location>
        <begin position="165"/>
        <end position="197"/>
    </location>
</feature>
<comment type="caution">
    <text evidence="5">The sequence shown here is derived from an EMBL/GenBank/DDBJ whole genome shotgun (WGS) entry which is preliminary data.</text>
</comment>
<dbReference type="PANTHER" id="PTHR15344:SF7">
    <property type="entry name" value="CDC42 EFFECTOR PROTEIN 1"/>
    <property type="match status" value="1"/>
</dbReference>
<feature type="region of interest" description="Disordered" evidence="3">
    <location>
        <begin position="53"/>
        <end position="115"/>
    </location>
</feature>
<dbReference type="GO" id="GO:0005737">
    <property type="term" value="C:cytoplasm"/>
    <property type="evidence" value="ECO:0007669"/>
    <property type="project" value="TreeGrafter"/>
</dbReference>
<feature type="region of interest" description="Disordered" evidence="3">
    <location>
        <begin position="337"/>
        <end position="380"/>
    </location>
</feature>
<sequence>MSLGKLPGIKGLVSTSHGKRRFKSDLSVDMISPPLGDFRHTMHVGRGGDVFGDTSFLSNHGGPGNGEGAPDSPSGSSKTARFFSRTLRHVRRTPGQPRGGSRDLSSPPPPVSPIIKNAISLPQLDVDSPNGCLQRVLFPSSPSCPEGSTYSYGVQSGFVTLPRFSRSDRQLQDGSGTYSPEFRRGSLPDSGGFSLTRSDSMTSFTIDLGPSLMSEVFSVIDSPNYSQKASYGWGAEEEEEQEEEQEEETSSTPEPMVDSPMAHSASASMVGSPLRERVNSRGSSGDAGWGAEEEEEEEDSAPNVVMTSPSRLEPGMEPERFLRAADVLARHYGGGGFLKGQQQAADGGDHPHASADTDSCTRLQRRAPYAYPEEEDEIKV</sequence>
<reference evidence="5" key="1">
    <citation type="submission" date="2021-01" db="EMBL/GenBank/DDBJ databases">
        <authorList>
            <person name="Zahm M."/>
            <person name="Roques C."/>
            <person name="Cabau C."/>
            <person name="Klopp C."/>
            <person name="Donnadieu C."/>
            <person name="Jouanno E."/>
            <person name="Lampietro C."/>
            <person name="Louis A."/>
            <person name="Herpin A."/>
            <person name="Echchiki A."/>
            <person name="Berthelot C."/>
            <person name="Parey E."/>
            <person name="Roest-Crollius H."/>
            <person name="Braasch I."/>
            <person name="Postlethwait J."/>
            <person name="Bobe J."/>
            <person name="Montfort J."/>
            <person name="Bouchez O."/>
            <person name="Begum T."/>
            <person name="Mejri S."/>
            <person name="Adams A."/>
            <person name="Chen W.-J."/>
            <person name="Guiguen Y."/>
        </authorList>
    </citation>
    <scope>NUCLEOTIDE SEQUENCE</scope>
    <source>
        <strain evidence="5">YG-15Mar2019-1</strain>
        <tissue evidence="5">Brain</tissue>
    </source>
</reference>
<dbReference type="InterPro" id="IPR029273">
    <property type="entry name" value="Cdc42_effect-like"/>
</dbReference>
<evidence type="ECO:0000256" key="2">
    <source>
        <dbReference type="ARBA" id="ARBA00010770"/>
    </source>
</evidence>
<evidence type="ECO:0000256" key="1">
    <source>
        <dbReference type="ARBA" id="ARBA00004184"/>
    </source>
</evidence>